<dbReference type="PANTHER" id="PTHR43309">
    <property type="entry name" value="5-OXOPROLINASE SUBUNIT C"/>
    <property type="match status" value="1"/>
</dbReference>
<evidence type="ECO:0000256" key="1">
    <source>
        <dbReference type="ARBA" id="ARBA00022741"/>
    </source>
</evidence>
<comment type="caution">
    <text evidence="5">The sequence shown here is derived from an EMBL/GenBank/DDBJ whole genome shotgun (WGS) entry which is preliminary data.</text>
</comment>
<dbReference type="Proteomes" id="UP001500213">
    <property type="component" value="Unassembled WGS sequence"/>
</dbReference>
<dbReference type="InterPro" id="IPR029000">
    <property type="entry name" value="Cyclophilin-like_dom_sf"/>
</dbReference>
<dbReference type="EMBL" id="BAABBX010000015">
    <property type="protein sequence ID" value="GAA4190372.1"/>
    <property type="molecule type" value="Genomic_DNA"/>
</dbReference>
<dbReference type="NCBIfam" id="TIGR00724">
    <property type="entry name" value="urea_amlyse_rel"/>
    <property type="match status" value="1"/>
</dbReference>
<organism evidence="5 6">
    <name type="scientific">Gryllotalpicola kribbensis</name>
    <dbReference type="NCBI Taxonomy" id="993084"/>
    <lineage>
        <taxon>Bacteria</taxon>
        <taxon>Bacillati</taxon>
        <taxon>Actinomycetota</taxon>
        <taxon>Actinomycetes</taxon>
        <taxon>Micrococcales</taxon>
        <taxon>Microbacteriaceae</taxon>
        <taxon>Gryllotalpicola</taxon>
    </lineage>
</organism>
<dbReference type="InterPro" id="IPR003778">
    <property type="entry name" value="CT_A_B"/>
</dbReference>
<dbReference type="SMART" id="SM00797">
    <property type="entry name" value="AHS2"/>
    <property type="match status" value="1"/>
</dbReference>
<keyword evidence="2" id="KW-0378">Hydrolase</keyword>
<dbReference type="PANTHER" id="PTHR43309:SF3">
    <property type="entry name" value="5-OXOPROLINASE SUBUNIT C"/>
    <property type="match status" value="1"/>
</dbReference>
<proteinExistence type="predicted"/>
<evidence type="ECO:0000259" key="4">
    <source>
        <dbReference type="SMART" id="SM00797"/>
    </source>
</evidence>
<feature type="domain" description="Carboxyltransferase" evidence="4">
    <location>
        <begin position="25"/>
        <end position="294"/>
    </location>
</feature>
<dbReference type="SUPFAM" id="SSF50891">
    <property type="entry name" value="Cyclophilin-like"/>
    <property type="match status" value="1"/>
</dbReference>
<evidence type="ECO:0000313" key="5">
    <source>
        <dbReference type="EMBL" id="GAA4190372.1"/>
    </source>
</evidence>
<reference evidence="6" key="1">
    <citation type="journal article" date="2019" name="Int. J. Syst. Evol. Microbiol.">
        <title>The Global Catalogue of Microorganisms (GCM) 10K type strain sequencing project: providing services to taxonomists for standard genome sequencing and annotation.</title>
        <authorList>
            <consortium name="The Broad Institute Genomics Platform"/>
            <consortium name="The Broad Institute Genome Sequencing Center for Infectious Disease"/>
            <person name="Wu L."/>
            <person name="Ma J."/>
        </authorList>
    </citation>
    <scope>NUCLEOTIDE SEQUENCE [LARGE SCALE GENOMIC DNA]</scope>
    <source>
        <strain evidence="6">JCM 17593</strain>
    </source>
</reference>
<accession>A0ABP8ATT6</accession>
<dbReference type="Gene3D" id="2.40.100.10">
    <property type="entry name" value="Cyclophilin-like"/>
    <property type="match status" value="1"/>
</dbReference>
<dbReference type="Pfam" id="PF02626">
    <property type="entry name" value="CT_A_B"/>
    <property type="match status" value="1"/>
</dbReference>
<evidence type="ECO:0000313" key="6">
    <source>
        <dbReference type="Proteomes" id="UP001500213"/>
    </source>
</evidence>
<dbReference type="RefSeq" id="WP_344776361.1">
    <property type="nucleotide sequence ID" value="NZ_BAABBX010000015.1"/>
</dbReference>
<keyword evidence="1" id="KW-0547">Nucleotide-binding</keyword>
<keyword evidence="6" id="KW-1185">Reference proteome</keyword>
<keyword evidence="3" id="KW-0067">ATP-binding</keyword>
<dbReference type="InterPro" id="IPR052708">
    <property type="entry name" value="PxpC"/>
</dbReference>
<sequence>MSALEVTRVGLLATVQDQGRSGFLDQGVGHAGAADRGSAALATRLVANAAGAALVETLFGGLAVRSRGATELVVTGAYCPLTVVTAAGRTHRPAMYELIELADGDELQLGAPSAGLRAYLAVRGGIDVPPVLGSRSYDTLSGIGPAPLAAGDVLPIGDETDGDPLVDAVAPPWGVGDTAPGVVLDALRGPREDWFTPDALRVLRTGVFTVTPASDRVGVRLEGPAPLERAIASELPSEPMALGSLQVPASGHPIIFSADHPVTGGYPVIAVLTDASIDRAAQLAPGQSVRFRLH</sequence>
<evidence type="ECO:0000256" key="2">
    <source>
        <dbReference type="ARBA" id="ARBA00022801"/>
    </source>
</evidence>
<name>A0ABP8ATT6_9MICO</name>
<gene>
    <name evidence="5" type="ORF">GCM10022288_19600</name>
</gene>
<protein>
    <recommendedName>
        <fullName evidence="4">Carboxyltransferase domain-containing protein</fullName>
    </recommendedName>
</protein>
<evidence type="ECO:0000256" key="3">
    <source>
        <dbReference type="ARBA" id="ARBA00022840"/>
    </source>
</evidence>